<dbReference type="EMBL" id="CP061538">
    <property type="protein sequence ID" value="QNV39864.1"/>
    <property type="molecule type" value="Genomic_DNA"/>
</dbReference>
<sequence>MSDLKQWSATHKKWVDAFVIELRLEGVYGATIGDELTTVFSHCEETGEAPEQSFGAPKDYARSLGYSVPEQPGEYVSIVLPMLLQVFILFVFTYSMRAVANAHNFMLNGVVLGCWAGSLVVILAMIFGLRIRTLIEKPWTLILGFILAIGLGVSGAIASQKDLPLIVNVPAMPVAVGSGVLLLVATAWAVRSSYKTAKEDDDALVSPLDSGQEQERAKKSSTMVSVLPALLIPLYTVIDTLISFWMV</sequence>
<evidence type="ECO:0008006" key="4">
    <source>
        <dbReference type="Google" id="ProtNLM"/>
    </source>
</evidence>
<organism evidence="2 3">
    <name type="scientific">Rothia amarae</name>
    <dbReference type="NCBI Taxonomy" id="169480"/>
    <lineage>
        <taxon>Bacteria</taxon>
        <taxon>Bacillati</taxon>
        <taxon>Actinomycetota</taxon>
        <taxon>Actinomycetes</taxon>
        <taxon>Micrococcales</taxon>
        <taxon>Micrococcaceae</taxon>
        <taxon>Rothia</taxon>
    </lineage>
</organism>
<feature type="transmembrane region" description="Helical" evidence="1">
    <location>
        <begin position="75"/>
        <end position="94"/>
    </location>
</feature>
<keyword evidence="3" id="KW-1185">Reference proteome</keyword>
<dbReference type="AlphaFoldDB" id="A0A7H2BJL8"/>
<feature type="transmembrane region" description="Helical" evidence="1">
    <location>
        <begin position="226"/>
        <end position="246"/>
    </location>
</feature>
<dbReference type="Proteomes" id="UP000516421">
    <property type="component" value="Chromosome"/>
</dbReference>
<feature type="transmembrane region" description="Helical" evidence="1">
    <location>
        <begin position="139"/>
        <end position="159"/>
    </location>
</feature>
<protein>
    <recommendedName>
        <fullName evidence="4">DUF1129 family protein</fullName>
    </recommendedName>
</protein>
<accession>A0A7H2BJL8</accession>
<proteinExistence type="predicted"/>
<reference evidence="2 3" key="1">
    <citation type="submission" date="2020-09" db="EMBL/GenBank/DDBJ databases">
        <title>Investigation of environmental microbe.</title>
        <authorList>
            <person name="Ou Y."/>
            <person name="Kang Q."/>
        </authorList>
    </citation>
    <scope>NUCLEOTIDE SEQUENCE [LARGE SCALE GENOMIC DNA]</scope>
    <source>
        <strain evidence="2 3">KJZ-9</strain>
    </source>
</reference>
<keyword evidence="1" id="KW-1133">Transmembrane helix</keyword>
<dbReference type="KEGG" id="rama:IDM48_11040"/>
<gene>
    <name evidence="2" type="ORF">IDM48_11040</name>
</gene>
<name>A0A7H2BJL8_9MICC</name>
<evidence type="ECO:0000313" key="3">
    <source>
        <dbReference type="Proteomes" id="UP000516421"/>
    </source>
</evidence>
<evidence type="ECO:0000313" key="2">
    <source>
        <dbReference type="EMBL" id="QNV39864.1"/>
    </source>
</evidence>
<dbReference type="RefSeq" id="WP_068172010.1">
    <property type="nucleotide sequence ID" value="NZ_CP061538.1"/>
</dbReference>
<keyword evidence="1" id="KW-0472">Membrane</keyword>
<keyword evidence="1" id="KW-0812">Transmembrane</keyword>
<evidence type="ECO:0000256" key="1">
    <source>
        <dbReference type="SAM" id="Phobius"/>
    </source>
</evidence>
<feature type="transmembrane region" description="Helical" evidence="1">
    <location>
        <begin position="171"/>
        <end position="190"/>
    </location>
</feature>
<feature type="transmembrane region" description="Helical" evidence="1">
    <location>
        <begin position="106"/>
        <end position="127"/>
    </location>
</feature>